<dbReference type="GeneID" id="111005481"/>
<dbReference type="PANTHER" id="PTHR31286:SF167">
    <property type="entry name" value="OS09G0268800 PROTEIN"/>
    <property type="match status" value="1"/>
</dbReference>
<evidence type="ECO:0000313" key="3">
    <source>
        <dbReference type="RefSeq" id="XP_022132681.1"/>
    </source>
</evidence>
<evidence type="ECO:0000259" key="1">
    <source>
        <dbReference type="Pfam" id="PF14111"/>
    </source>
</evidence>
<keyword evidence="2" id="KW-1185">Reference proteome</keyword>
<accession>A0A6J1BSZ1</accession>
<dbReference type="RefSeq" id="XP_022132681.1">
    <property type="nucleotide sequence ID" value="XM_022276989.1"/>
</dbReference>
<dbReference type="InterPro" id="IPR025558">
    <property type="entry name" value="DUF4283"/>
</dbReference>
<reference evidence="3" key="1">
    <citation type="submission" date="2025-08" db="UniProtKB">
        <authorList>
            <consortium name="RefSeq"/>
        </authorList>
    </citation>
    <scope>IDENTIFICATION</scope>
    <source>
        <strain evidence="3">OHB3-1</strain>
    </source>
</reference>
<name>A0A6J1BSZ1_MOMCH</name>
<organism evidence="2 3">
    <name type="scientific">Momordica charantia</name>
    <name type="common">Bitter gourd</name>
    <name type="synonym">Balsam pear</name>
    <dbReference type="NCBI Taxonomy" id="3673"/>
    <lineage>
        <taxon>Eukaryota</taxon>
        <taxon>Viridiplantae</taxon>
        <taxon>Streptophyta</taxon>
        <taxon>Embryophyta</taxon>
        <taxon>Tracheophyta</taxon>
        <taxon>Spermatophyta</taxon>
        <taxon>Magnoliopsida</taxon>
        <taxon>eudicotyledons</taxon>
        <taxon>Gunneridae</taxon>
        <taxon>Pentapetalae</taxon>
        <taxon>rosids</taxon>
        <taxon>fabids</taxon>
        <taxon>Cucurbitales</taxon>
        <taxon>Cucurbitaceae</taxon>
        <taxon>Momordiceae</taxon>
        <taxon>Momordica</taxon>
    </lineage>
</organism>
<sequence>MAASNLLEEWKNFKLTSEEDKIAVDIDSSALEGTGKCLELSLICKLLSKRSISCTVLKNTLKIAWKLDCKAFSVDIIGFNIFLFNFNRSSDRNRILRMGPWTFDRALIIIDNPVSLTKPLDMDFRNVSLWVHFFDLSLACMNKTMATRLGNAIGLFEDVESNANNFCWGSCLRVRVRFDVMKPLHRGIKLNLDGPMGGCWIPIQYERLPDFRYHCGRLDHILKDCSDCCVDSVSKNLQYGPWLRFQGHKNSSNILS</sequence>
<dbReference type="AlphaFoldDB" id="A0A6J1BSZ1"/>
<dbReference type="InterPro" id="IPR040256">
    <property type="entry name" value="At4g02000-like"/>
</dbReference>
<dbReference type="Pfam" id="PF14111">
    <property type="entry name" value="DUF4283"/>
    <property type="match status" value="1"/>
</dbReference>
<dbReference type="OrthoDB" id="1750606at2759"/>
<protein>
    <submittedName>
        <fullName evidence="3">Uncharacterized protein LOC111005481</fullName>
    </submittedName>
</protein>
<proteinExistence type="predicted"/>
<dbReference type="Proteomes" id="UP000504603">
    <property type="component" value="Unplaced"/>
</dbReference>
<evidence type="ECO:0000313" key="2">
    <source>
        <dbReference type="Proteomes" id="UP000504603"/>
    </source>
</evidence>
<feature type="domain" description="DUF4283" evidence="1">
    <location>
        <begin position="38"/>
        <end position="111"/>
    </location>
</feature>
<gene>
    <name evidence="3" type="primary">LOC111005481</name>
</gene>
<dbReference type="KEGG" id="mcha:111005481"/>
<dbReference type="PANTHER" id="PTHR31286">
    <property type="entry name" value="GLYCINE-RICH CELL WALL STRUCTURAL PROTEIN 1.8-LIKE"/>
    <property type="match status" value="1"/>
</dbReference>